<proteinExistence type="predicted"/>
<dbReference type="RefSeq" id="WP_182338658.1">
    <property type="nucleotide sequence ID" value="NZ_JACGXS010000002.1"/>
</dbReference>
<organism evidence="2 3">
    <name type="scientific">Stenotrophomonas tumulicola</name>
    <dbReference type="NCBI Taxonomy" id="1685415"/>
    <lineage>
        <taxon>Bacteria</taxon>
        <taxon>Pseudomonadati</taxon>
        <taxon>Pseudomonadota</taxon>
        <taxon>Gammaproteobacteria</taxon>
        <taxon>Lysobacterales</taxon>
        <taxon>Lysobacteraceae</taxon>
        <taxon>Stenotrophomonas</taxon>
    </lineage>
</organism>
<keyword evidence="3" id="KW-1185">Reference proteome</keyword>
<evidence type="ECO:0000313" key="3">
    <source>
        <dbReference type="Proteomes" id="UP000547058"/>
    </source>
</evidence>
<feature type="region of interest" description="Disordered" evidence="1">
    <location>
        <begin position="127"/>
        <end position="160"/>
    </location>
</feature>
<comment type="caution">
    <text evidence="2">The sequence shown here is derived from an EMBL/GenBank/DDBJ whole genome shotgun (WGS) entry which is preliminary data.</text>
</comment>
<dbReference type="AlphaFoldDB" id="A0A7W3FL38"/>
<dbReference type="EMBL" id="JACGXS010000002">
    <property type="protein sequence ID" value="MBA8681534.1"/>
    <property type="molecule type" value="Genomic_DNA"/>
</dbReference>
<sequence length="487" mass="51250">MALANTTLAHAAMPPAPPSAPVTRYPEDLAHARRLLTHHPSASQLFLAGLARDHGADARPDALIADLASHRALVERVDTQLSTQASAGYRALHEQLLARPPWTRTVDIFEQAVSARATRDIARDTCRRDARKVQGPDEDEAWRGASTGSRQASAADAGKAVPGARLRTRGALQAASAGLLLATQAQSTRASAADQQQALMTGATGGALAGGQRLLSPPRVVAASGAALLTTATILWAAMAPWGEPLPPATPGTSPPPPASPDPDAVLQALQYLQQHQGPDGDNLLESLLWREAGGNATPASALDVLSPEAIADLQRFAGKDTPLGPWLATMLELDRAETTAAPTPHGDKPRKIRNVPDLPSPITPRSAPRGVQIAACAAIRPSTQTLTSVEAATQSLTSTRTLAAVPSADLCAFADCLLTLHGNLRGMHSKLIRQRDAMLRLSTLLPAIHTLRIVGLDRLATRTQALTDHIRAALIQVNARIMDRIG</sequence>
<name>A0A7W3FL38_9GAMM</name>
<dbReference type="Proteomes" id="UP000547058">
    <property type="component" value="Unassembled WGS sequence"/>
</dbReference>
<evidence type="ECO:0000256" key="1">
    <source>
        <dbReference type="SAM" id="MobiDB-lite"/>
    </source>
</evidence>
<feature type="region of interest" description="Disordered" evidence="1">
    <location>
        <begin position="1"/>
        <end position="20"/>
    </location>
</feature>
<accession>A0A7W3FL38</accession>
<protein>
    <submittedName>
        <fullName evidence="2">Uncharacterized protein</fullName>
    </submittedName>
</protein>
<evidence type="ECO:0000313" key="2">
    <source>
        <dbReference type="EMBL" id="MBA8681534.1"/>
    </source>
</evidence>
<feature type="region of interest" description="Disordered" evidence="1">
    <location>
        <begin position="340"/>
        <end position="368"/>
    </location>
</feature>
<reference evidence="2 3" key="1">
    <citation type="submission" date="2020-08" db="EMBL/GenBank/DDBJ databases">
        <title>Stenotrophomonas tumulicola JCM 30961.</title>
        <authorList>
            <person name="Deng Y."/>
        </authorList>
    </citation>
    <scope>NUCLEOTIDE SEQUENCE [LARGE SCALE GENOMIC DNA]</scope>
    <source>
        <strain evidence="2 3">JCM 30961</strain>
    </source>
</reference>
<gene>
    <name evidence="2" type="ORF">H4O11_06880</name>
</gene>